<dbReference type="AlphaFoldDB" id="A0A5N6RVK9"/>
<dbReference type="EMBL" id="QDAG01000014">
    <property type="protein sequence ID" value="KAE8126337.1"/>
    <property type="molecule type" value="Genomic_DNA"/>
</dbReference>
<evidence type="ECO:0008006" key="4">
    <source>
        <dbReference type="Google" id="ProtNLM"/>
    </source>
</evidence>
<comment type="caution">
    <text evidence="2">The sequence shown here is derived from an EMBL/GenBank/DDBJ whole genome shotgun (WGS) entry which is preliminary data.</text>
</comment>
<accession>A0A5N6RVK9</accession>
<feature type="compositionally biased region" description="Low complexity" evidence="1">
    <location>
        <begin position="1"/>
        <end position="14"/>
    </location>
</feature>
<gene>
    <name evidence="2" type="ORF">DDE84_11285</name>
</gene>
<organism evidence="2 3">
    <name type="scientific">Bifidobacterium tibiigranuli</name>
    <dbReference type="NCBI Taxonomy" id="2172043"/>
    <lineage>
        <taxon>Bacteria</taxon>
        <taxon>Bacillati</taxon>
        <taxon>Actinomycetota</taxon>
        <taxon>Actinomycetes</taxon>
        <taxon>Bifidobacteriales</taxon>
        <taxon>Bifidobacteriaceae</taxon>
        <taxon>Bifidobacterium</taxon>
    </lineage>
</organism>
<name>A0A5N6RVK9_9BIFI</name>
<feature type="region of interest" description="Disordered" evidence="1">
    <location>
        <begin position="1"/>
        <end position="36"/>
    </location>
</feature>
<feature type="region of interest" description="Disordered" evidence="1">
    <location>
        <begin position="200"/>
        <end position="239"/>
    </location>
</feature>
<reference evidence="2 3" key="1">
    <citation type="submission" date="2018-04" db="EMBL/GenBank/DDBJ databases">
        <authorList>
            <person name="Eckel V.P."/>
            <person name="Vogel R.F."/>
        </authorList>
    </citation>
    <scope>NUCLEOTIDE SEQUENCE [LARGE SCALE GENOMIC DNA]</scope>
    <source>
        <strain evidence="3">TMW 2.1764</strain>
    </source>
</reference>
<protein>
    <recommendedName>
        <fullName evidence="4">Thymidine phosphorylase</fullName>
    </recommendedName>
</protein>
<dbReference type="Proteomes" id="UP000325415">
    <property type="component" value="Unassembled WGS sequence"/>
</dbReference>
<proteinExistence type="predicted"/>
<evidence type="ECO:0000313" key="3">
    <source>
        <dbReference type="Proteomes" id="UP000325415"/>
    </source>
</evidence>
<keyword evidence="3" id="KW-1185">Reference proteome</keyword>
<evidence type="ECO:0000313" key="2">
    <source>
        <dbReference type="EMBL" id="KAE8126337.1"/>
    </source>
</evidence>
<evidence type="ECO:0000256" key="1">
    <source>
        <dbReference type="SAM" id="MobiDB-lite"/>
    </source>
</evidence>
<sequence>MSTSASRYGSGSVRSSREGFIASGTGSSRPARPAQVDPAIVEGLSGGADPQEIDEMSHVSAAALLDRVHHSEDPEIVRRVLTIVDTEGVDIIAELWSRSQPDSLPGMLWRLYMLRTWMNRNQESVSQLWRMGEPVATSASAVAGIDQAPSAEDIARTADSILSGAFTGDFAVALERAAAFTDMTAAGLRVEAKRVAHHGAATSSSATAESGPDAGSISHSGDARSNAASRKAARDPQTAAARLMHMAGNLTATSSDFLHGARLWRQGKLE</sequence>
<feature type="compositionally biased region" description="Low complexity" evidence="1">
    <location>
        <begin position="200"/>
        <end position="211"/>
    </location>
</feature>